<evidence type="ECO:0000313" key="1">
    <source>
        <dbReference type="EMBL" id="TVY99091.1"/>
    </source>
</evidence>
<gene>
    <name evidence="1" type="ORF">EAS64_41740</name>
</gene>
<evidence type="ECO:0000313" key="2">
    <source>
        <dbReference type="Proteomes" id="UP000460272"/>
    </source>
</evidence>
<dbReference type="InterPro" id="IPR036890">
    <property type="entry name" value="HATPase_C_sf"/>
</dbReference>
<dbReference type="AlphaFoldDB" id="A0A6P2BLW8"/>
<protein>
    <submittedName>
        <fullName evidence="1">Uncharacterized protein</fullName>
    </submittedName>
</protein>
<comment type="caution">
    <text evidence="1">The sequence shown here is derived from an EMBL/GenBank/DDBJ whole genome shotgun (WGS) entry which is preliminary data.</text>
</comment>
<name>A0A6P2BLW8_9ACTN</name>
<keyword evidence="2" id="KW-1185">Reference proteome</keyword>
<proteinExistence type="predicted"/>
<accession>A0A6P2BLW8</accession>
<reference evidence="1 2" key="1">
    <citation type="submission" date="2018-11" db="EMBL/GenBank/DDBJ databases">
        <title>Trebonia kvetii gen.nov., sp.nov., a novel acidophilic actinobacterium, and proposal of the new actinobacterial family Treboniaceae fam. nov.</title>
        <authorList>
            <person name="Rapoport D."/>
            <person name="Sagova-Mareckova M."/>
            <person name="Sedlacek I."/>
            <person name="Provaznik J."/>
            <person name="Kralova S."/>
            <person name="Pavlinic D."/>
            <person name="Benes V."/>
            <person name="Kopecky J."/>
        </authorList>
    </citation>
    <scope>NUCLEOTIDE SEQUENCE [LARGE SCALE GENOMIC DNA]</scope>
    <source>
        <strain evidence="1 2">15Tr583</strain>
    </source>
</reference>
<dbReference type="OrthoDB" id="3477927at2"/>
<dbReference type="RefSeq" id="WP_145862262.1">
    <property type="nucleotide sequence ID" value="NZ_RPFW01000013.1"/>
</dbReference>
<organism evidence="1 2">
    <name type="scientific">Trebonia kvetii</name>
    <dbReference type="NCBI Taxonomy" id="2480626"/>
    <lineage>
        <taxon>Bacteria</taxon>
        <taxon>Bacillati</taxon>
        <taxon>Actinomycetota</taxon>
        <taxon>Actinomycetes</taxon>
        <taxon>Streptosporangiales</taxon>
        <taxon>Treboniaceae</taxon>
        <taxon>Trebonia</taxon>
    </lineage>
</organism>
<dbReference type="Proteomes" id="UP000460272">
    <property type="component" value="Unassembled WGS sequence"/>
</dbReference>
<dbReference type="EMBL" id="RPFW01000013">
    <property type="protein sequence ID" value="TVY99091.1"/>
    <property type="molecule type" value="Genomic_DNA"/>
</dbReference>
<dbReference type="Gene3D" id="3.30.565.10">
    <property type="entry name" value="Histidine kinase-like ATPase, C-terminal domain"/>
    <property type="match status" value="1"/>
</dbReference>
<sequence>MFRRVAGELALDRDTVDDGVTMVSELAANTLHASKRHPHGANPEVWLYLRGTGMRVELVCKVFDTLPSWAHGNVPGRSVRRAPADAMSGRGLEVVHELSGGHWGHHLTRSRLSGSGAPGKAVWFSLPAPLAGGSAGRMRPVTAGDAMTELEHDLSSRGFGGKLVRADDVGADMAVLSIASGLTVWCRSAGAWLRAPGVSQQQWSYSDLVEVGEQAVQAHESIVASADPFLLAGATSTGA</sequence>